<feature type="non-terminal residue" evidence="2">
    <location>
        <position position="29"/>
    </location>
</feature>
<feature type="region of interest" description="Disordered" evidence="1">
    <location>
        <begin position="1"/>
        <end position="29"/>
    </location>
</feature>
<dbReference type="AlphaFoldDB" id="A0A392TC44"/>
<evidence type="ECO:0000313" key="3">
    <source>
        <dbReference type="Proteomes" id="UP000265520"/>
    </source>
</evidence>
<evidence type="ECO:0000313" key="2">
    <source>
        <dbReference type="EMBL" id="MCI58679.1"/>
    </source>
</evidence>
<dbReference type="EMBL" id="LXQA010550058">
    <property type="protein sequence ID" value="MCI58679.1"/>
    <property type="molecule type" value="Genomic_DNA"/>
</dbReference>
<proteinExistence type="predicted"/>
<sequence length="29" mass="2888">MAIPSKGDTTAAGGGVIEATQSSPKKRKT</sequence>
<keyword evidence="3" id="KW-1185">Reference proteome</keyword>
<organism evidence="2 3">
    <name type="scientific">Trifolium medium</name>
    <dbReference type="NCBI Taxonomy" id="97028"/>
    <lineage>
        <taxon>Eukaryota</taxon>
        <taxon>Viridiplantae</taxon>
        <taxon>Streptophyta</taxon>
        <taxon>Embryophyta</taxon>
        <taxon>Tracheophyta</taxon>
        <taxon>Spermatophyta</taxon>
        <taxon>Magnoliopsida</taxon>
        <taxon>eudicotyledons</taxon>
        <taxon>Gunneridae</taxon>
        <taxon>Pentapetalae</taxon>
        <taxon>rosids</taxon>
        <taxon>fabids</taxon>
        <taxon>Fabales</taxon>
        <taxon>Fabaceae</taxon>
        <taxon>Papilionoideae</taxon>
        <taxon>50 kb inversion clade</taxon>
        <taxon>NPAAA clade</taxon>
        <taxon>Hologalegina</taxon>
        <taxon>IRL clade</taxon>
        <taxon>Trifolieae</taxon>
        <taxon>Trifolium</taxon>
    </lineage>
</organism>
<comment type="caution">
    <text evidence="2">The sequence shown here is derived from an EMBL/GenBank/DDBJ whole genome shotgun (WGS) entry which is preliminary data.</text>
</comment>
<accession>A0A392TC44</accession>
<name>A0A392TC44_9FABA</name>
<reference evidence="2 3" key="1">
    <citation type="journal article" date="2018" name="Front. Plant Sci.">
        <title>Red Clover (Trifolium pratense) and Zigzag Clover (T. medium) - A Picture of Genomic Similarities and Differences.</title>
        <authorList>
            <person name="Dluhosova J."/>
            <person name="Istvanek J."/>
            <person name="Nedelnik J."/>
            <person name="Repkova J."/>
        </authorList>
    </citation>
    <scope>NUCLEOTIDE SEQUENCE [LARGE SCALE GENOMIC DNA]</scope>
    <source>
        <strain evidence="3">cv. 10/8</strain>
        <tissue evidence="2">Leaf</tissue>
    </source>
</reference>
<protein>
    <submittedName>
        <fullName evidence="2">Uncharacterized protein</fullName>
    </submittedName>
</protein>
<dbReference type="Proteomes" id="UP000265520">
    <property type="component" value="Unassembled WGS sequence"/>
</dbReference>
<evidence type="ECO:0000256" key="1">
    <source>
        <dbReference type="SAM" id="MobiDB-lite"/>
    </source>
</evidence>